<dbReference type="InterPro" id="IPR050682">
    <property type="entry name" value="ModA/WtpA"/>
</dbReference>
<accession>A0ABV4BWB8</accession>
<dbReference type="EMBL" id="JBGEWD010000014">
    <property type="protein sequence ID" value="MEY8001138.1"/>
    <property type="molecule type" value="Genomic_DNA"/>
</dbReference>
<dbReference type="InterPro" id="IPR005950">
    <property type="entry name" value="ModA"/>
</dbReference>
<feature type="chain" id="PRO_5047498326" evidence="4">
    <location>
        <begin position="30"/>
        <end position="298"/>
    </location>
</feature>
<reference evidence="5 6" key="1">
    <citation type="submission" date="2024-08" db="EMBL/GenBank/DDBJ databases">
        <title>Clostridium lapicellarii sp. nov., and Clostridium renhuaiense sp. nov., two species isolated from the mud in a fermentation cellar used for producing sauce-flavour Chinese liquors.</title>
        <authorList>
            <person name="Yang F."/>
            <person name="Wang H."/>
            <person name="Chen L.Q."/>
            <person name="Zhou N."/>
            <person name="Lu J.J."/>
            <person name="Pu X.X."/>
            <person name="Wan B."/>
            <person name="Wang L."/>
            <person name="Liu S.J."/>
        </authorList>
    </citation>
    <scope>NUCLEOTIDE SEQUENCE [LARGE SCALE GENOMIC DNA]</scope>
    <source>
        <strain evidence="5 6">MT-5</strain>
    </source>
</reference>
<gene>
    <name evidence="5" type="primary">modA</name>
    <name evidence="5" type="ORF">AB8U03_13230</name>
</gene>
<evidence type="ECO:0000256" key="4">
    <source>
        <dbReference type="SAM" id="SignalP"/>
    </source>
</evidence>
<evidence type="ECO:0000313" key="5">
    <source>
        <dbReference type="EMBL" id="MEY8001138.1"/>
    </source>
</evidence>
<keyword evidence="3 4" id="KW-0732">Signal</keyword>
<dbReference type="NCBIfam" id="TIGR01256">
    <property type="entry name" value="modA"/>
    <property type="match status" value="1"/>
</dbReference>
<dbReference type="Gene3D" id="3.40.190.10">
    <property type="entry name" value="Periplasmic binding protein-like II"/>
    <property type="match status" value="2"/>
</dbReference>
<evidence type="ECO:0000256" key="1">
    <source>
        <dbReference type="ARBA" id="ARBA00009175"/>
    </source>
</evidence>
<dbReference type="RefSeq" id="WP_369705036.1">
    <property type="nucleotide sequence ID" value="NZ_JBGEWD010000014.1"/>
</dbReference>
<protein>
    <submittedName>
        <fullName evidence="5">Molybdate ABC transporter substrate-binding protein</fullName>
    </submittedName>
</protein>
<evidence type="ECO:0000313" key="6">
    <source>
        <dbReference type="Proteomes" id="UP001564657"/>
    </source>
</evidence>
<evidence type="ECO:0000256" key="2">
    <source>
        <dbReference type="ARBA" id="ARBA00022723"/>
    </source>
</evidence>
<comment type="caution">
    <text evidence="5">The sequence shown here is derived from an EMBL/GenBank/DDBJ whole genome shotgun (WGS) entry which is preliminary data.</text>
</comment>
<dbReference type="Pfam" id="PF13531">
    <property type="entry name" value="SBP_bac_11"/>
    <property type="match status" value="1"/>
</dbReference>
<dbReference type="PANTHER" id="PTHR30632:SF0">
    <property type="entry name" value="SULFATE-BINDING PROTEIN"/>
    <property type="match status" value="1"/>
</dbReference>
<organism evidence="5 6">
    <name type="scientific">Clostridium moutaii</name>
    <dbReference type="NCBI Taxonomy" id="3240932"/>
    <lineage>
        <taxon>Bacteria</taxon>
        <taxon>Bacillati</taxon>
        <taxon>Bacillota</taxon>
        <taxon>Clostridia</taxon>
        <taxon>Eubacteriales</taxon>
        <taxon>Clostridiaceae</taxon>
        <taxon>Clostridium</taxon>
    </lineage>
</organism>
<dbReference type="PANTHER" id="PTHR30632">
    <property type="entry name" value="MOLYBDATE-BINDING PERIPLASMIC PROTEIN"/>
    <property type="match status" value="1"/>
</dbReference>
<evidence type="ECO:0000256" key="3">
    <source>
        <dbReference type="ARBA" id="ARBA00022729"/>
    </source>
</evidence>
<dbReference type="Proteomes" id="UP001564657">
    <property type="component" value="Unassembled WGS sequence"/>
</dbReference>
<proteinExistence type="inferred from homology"/>
<dbReference type="SUPFAM" id="SSF53850">
    <property type="entry name" value="Periplasmic binding protein-like II"/>
    <property type="match status" value="1"/>
</dbReference>
<sequence>MKFNKLLKFVSSFALSLVLMLGFVTPTFAASTDTNSTTTLNLMAAASTRYSLGERGVDGAYPSGTLLRAFEDQNANIKVNVTYDSSGNLLNQMIADPNHSADIFISADLARMNSAVTANIIQADTVYNLLNNKLVLIANPNTGLTENSLQYSDVLGWLNDNPGTTIAVGDPAVVPAGTYTKQVFDAIDSTTWNDILTHATLYSNVTNVLTAVANNVNQLGSVYATDAKTDSNLIVLATEDVNIIYPIGITNAAMSDTVSRAPASQALVNFLKADIAKSTDLPINGGSVFKYFGFSPAQ</sequence>
<name>A0ABV4BWB8_9CLOT</name>
<keyword evidence="6" id="KW-1185">Reference proteome</keyword>
<comment type="similarity">
    <text evidence="1">Belongs to the bacterial solute-binding protein ModA family.</text>
</comment>
<feature type="signal peptide" evidence="4">
    <location>
        <begin position="1"/>
        <end position="29"/>
    </location>
</feature>
<keyword evidence="2" id="KW-0479">Metal-binding</keyword>